<sequence>MMSSGNLDFEILNCIKQIDQDQLNASRNCRADNVHRLFQYPAMMVPMSQEAVVGAIRRFLPSDALMMDPFMGSATSIIIAMKYGLNCFGQDINPLAVLLSKVKTKVFHLAKLNEGVSIFTKRIDEDSSNKVEVNFPNINKWFTVQTQIELSKIRRVIQSFEDLDLRQFFWIALAETVRITSNDRTSTYKLHQRPQLEIMNRRISPITEFRKIARRSLDDIIRFDAELTSKGYKKDNYYTNNVRICWGDTSQSIKTSLKYNLLVSSPPYGDNHTTVTYGQHAYLPLQWINLKDIDDDLDYNFLRTTQEIDRVSLGGRIEKEVINNKEQLFAKTKALKDFFESFPAEDQRKLSKTIAFVNDFEISLDRIIENLSLNAYLIWTIGNRHVAGREIRNDLILIELMESKGIKFISDVEREILYKRMPSRNNISKTMSKEKILIFRKPY</sequence>
<dbReference type="GO" id="GO:0032259">
    <property type="term" value="P:methylation"/>
    <property type="evidence" value="ECO:0007669"/>
    <property type="project" value="UniProtKB-KW"/>
</dbReference>
<reference evidence="2" key="1">
    <citation type="submission" date="2015-07" db="EMBL/GenBank/DDBJ databases">
        <title>Genome sequencing of Sunxiuqinia dokdonensis strain SK.</title>
        <authorList>
            <person name="Ahn S."/>
            <person name="Kim B.-C."/>
        </authorList>
    </citation>
    <scope>NUCLEOTIDE SEQUENCE [LARGE SCALE GENOMIC DNA]</scope>
    <source>
        <strain evidence="2">SK</strain>
    </source>
</reference>
<dbReference type="RefSeq" id="WP_053184876.1">
    <property type="nucleotide sequence ID" value="NZ_LGIA01000171.1"/>
</dbReference>
<keyword evidence="1" id="KW-0489">Methyltransferase</keyword>
<evidence type="ECO:0000313" key="2">
    <source>
        <dbReference type="Proteomes" id="UP000036958"/>
    </source>
</evidence>
<dbReference type="InterPro" id="IPR029063">
    <property type="entry name" value="SAM-dependent_MTases_sf"/>
</dbReference>
<keyword evidence="1" id="KW-0808">Transferase</keyword>
<dbReference type="STRING" id="1409788.NC99_30980"/>
<dbReference type="GO" id="GO:0015667">
    <property type="term" value="F:site-specific DNA-methyltransferase (cytosine-N4-specific) activity"/>
    <property type="evidence" value="ECO:0007669"/>
    <property type="project" value="UniProtKB-EC"/>
</dbReference>
<accession>A0A0L8V6J7</accession>
<comment type="caution">
    <text evidence="1">The sequence shown here is derived from an EMBL/GenBank/DDBJ whole genome shotgun (WGS) entry which is preliminary data.</text>
</comment>
<organism evidence="1 2">
    <name type="scientific">Sunxiuqinia dokdonensis</name>
    <dbReference type="NCBI Taxonomy" id="1409788"/>
    <lineage>
        <taxon>Bacteria</taxon>
        <taxon>Pseudomonadati</taxon>
        <taxon>Bacteroidota</taxon>
        <taxon>Bacteroidia</taxon>
        <taxon>Marinilabiliales</taxon>
        <taxon>Prolixibacteraceae</taxon>
        <taxon>Sunxiuqinia</taxon>
    </lineage>
</organism>
<gene>
    <name evidence="1" type="ORF">NC99_30980</name>
</gene>
<protein>
    <submittedName>
        <fullName evidence="1">Site-spific DNA-methyltransferase (Cytosine-N4-spific)</fullName>
        <ecNumber evidence="1">2.1.1.113</ecNumber>
    </submittedName>
</protein>
<dbReference type="OrthoDB" id="9800801at2"/>
<dbReference type="Proteomes" id="UP000036958">
    <property type="component" value="Unassembled WGS sequence"/>
</dbReference>
<dbReference type="SUPFAM" id="SSF53335">
    <property type="entry name" value="S-adenosyl-L-methionine-dependent methyltransferases"/>
    <property type="match status" value="1"/>
</dbReference>
<dbReference type="EMBL" id="LGIA01000171">
    <property type="protein sequence ID" value="KOH44105.1"/>
    <property type="molecule type" value="Genomic_DNA"/>
</dbReference>
<evidence type="ECO:0000313" key="1">
    <source>
        <dbReference type="EMBL" id="KOH44105.1"/>
    </source>
</evidence>
<keyword evidence="2" id="KW-1185">Reference proteome</keyword>
<name>A0A0L8V6J7_9BACT</name>
<dbReference type="Gene3D" id="3.40.50.150">
    <property type="entry name" value="Vaccinia Virus protein VP39"/>
    <property type="match status" value="1"/>
</dbReference>
<dbReference type="PATRIC" id="fig|1409788.3.peg.3182"/>
<proteinExistence type="predicted"/>
<dbReference type="EC" id="2.1.1.113" evidence="1"/>
<dbReference type="AlphaFoldDB" id="A0A0L8V6J7"/>